<evidence type="ECO:0000313" key="7">
    <source>
        <dbReference type="Proteomes" id="UP001500620"/>
    </source>
</evidence>
<keyword evidence="3" id="KW-0067">ATP-binding</keyword>
<accession>A0ABP8DKT3</accession>
<dbReference type="InterPro" id="IPR003959">
    <property type="entry name" value="ATPase_AAA_core"/>
</dbReference>
<sequence length="568" mass="63312">MSTPTHPSGPVTPRLAAALPLRDPGSVAVVHGPGVSDHFVGVDYLVRPFEEAVWAELHRAGFERIVFSDTNQQVHFLDEESRRLTEEDDPDAEAPADGPAADLLFGPNGRSGRRPSRPRSPRPMSDAMAAKLLAQLMRDRSHRTALVITKAENFLRHFKAQREFADAFADWTSGRAQGNLCVLAFGTDTGAEIIDLAGGPDGHRPLIAFLRAQADLGERGRMRRIGQPDDAELERLVQVVRVRHGLRLADWCEQPAVVRTMAAERRSSISYWWDLLRDMAGRVPLGVAQLRDEQRVEVLAGGRRAEDRLRELIGLAEVKEKVRRVVALAEQQRLRRERGQDVRPVNLHMLFLGNPGTGKTTVAGLVGELYREAGVLDKGHVHEPRELLGTHVGDATHNTDVAVERAMGGVLFIDEAYQLFSGANDRFGQAVVDRLVQRMEENLGRFAVILAGYPKPMEDFLKRNDGLPRRLPESNRITFVNYSPDELMLILELMRASEETEWGAGLLPQLRRIVEGLHRDAGPTFGNAGEMRNLLDAMVLQRAVRVRGDIDAPFTAEDIPELYRKYLA</sequence>
<comment type="similarity">
    <text evidence="1">Belongs to the CbxX/CfxQ family.</text>
</comment>
<gene>
    <name evidence="6" type="ORF">GCM10022255_079660</name>
</gene>
<keyword evidence="2" id="KW-0547">Nucleotide-binding</keyword>
<keyword evidence="7" id="KW-1185">Reference proteome</keyword>
<dbReference type="SUPFAM" id="SSF52540">
    <property type="entry name" value="P-loop containing nucleoside triphosphate hydrolases"/>
    <property type="match status" value="1"/>
</dbReference>
<dbReference type="InterPro" id="IPR003593">
    <property type="entry name" value="AAA+_ATPase"/>
</dbReference>
<dbReference type="InterPro" id="IPR000641">
    <property type="entry name" value="CbxX/CfxQ"/>
</dbReference>
<evidence type="ECO:0000256" key="1">
    <source>
        <dbReference type="ARBA" id="ARBA00010378"/>
    </source>
</evidence>
<dbReference type="EMBL" id="BAABAT010000031">
    <property type="protein sequence ID" value="GAA4258543.1"/>
    <property type="molecule type" value="Genomic_DNA"/>
</dbReference>
<evidence type="ECO:0000256" key="3">
    <source>
        <dbReference type="ARBA" id="ARBA00022840"/>
    </source>
</evidence>
<feature type="compositionally biased region" description="Basic residues" evidence="4">
    <location>
        <begin position="111"/>
        <end position="120"/>
    </location>
</feature>
<dbReference type="Gene3D" id="3.40.50.300">
    <property type="entry name" value="P-loop containing nucleotide triphosphate hydrolases"/>
    <property type="match status" value="1"/>
</dbReference>
<dbReference type="Pfam" id="PF00004">
    <property type="entry name" value="AAA"/>
    <property type="match status" value="1"/>
</dbReference>
<dbReference type="SMART" id="SM00382">
    <property type="entry name" value="AAA"/>
    <property type="match status" value="1"/>
</dbReference>
<feature type="region of interest" description="Disordered" evidence="4">
    <location>
        <begin position="81"/>
        <end position="124"/>
    </location>
</feature>
<dbReference type="Gene3D" id="1.10.8.60">
    <property type="match status" value="1"/>
</dbReference>
<evidence type="ECO:0000256" key="2">
    <source>
        <dbReference type="ARBA" id="ARBA00022741"/>
    </source>
</evidence>
<dbReference type="InterPro" id="IPR050773">
    <property type="entry name" value="CbxX/CfxQ_RuBisCO_ESX"/>
</dbReference>
<dbReference type="Proteomes" id="UP001500620">
    <property type="component" value="Unassembled WGS sequence"/>
</dbReference>
<dbReference type="Pfam" id="PF17866">
    <property type="entry name" value="AAA_lid_6"/>
    <property type="match status" value="1"/>
</dbReference>
<reference evidence="7" key="1">
    <citation type="journal article" date="2019" name="Int. J. Syst. Evol. Microbiol.">
        <title>The Global Catalogue of Microorganisms (GCM) 10K type strain sequencing project: providing services to taxonomists for standard genome sequencing and annotation.</title>
        <authorList>
            <consortium name="The Broad Institute Genomics Platform"/>
            <consortium name="The Broad Institute Genome Sequencing Center for Infectious Disease"/>
            <person name="Wu L."/>
            <person name="Ma J."/>
        </authorList>
    </citation>
    <scope>NUCLEOTIDE SEQUENCE [LARGE SCALE GENOMIC DNA]</scope>
    <source>
        <strain evidence="7">JCM 17441</strain>
    </source>
</reference>
<evidence type="ECO:0000256" key="4">
    <source>
        <dbReference type="SAM" id="MobiDB-lite"/>
    </source>
</evidence>
<feature type="compositionally biased region" description="Low complexity" evidence="4">
    <location>
        <begin position="95"/>
        <end position="110"/>
    </location>
</feature>
<protein>
    <recommendedName>
        <fullName evidence="5">AAA+ ATPase domain-containing protein</fullName>
    </recommendedName>
</protein>
<name>A0ABP8DKT3_9ACTN</name>
<evidence type="ECO:0000313" key="6">
    <source>
        <dbReference type="EMBL" id="GAA4258543.1"/>
    </source>
</evidence>
<evidence type="ECO:0000259" key="5">
    <source>
        <dbReference type="SMART" id="SM00382"/>
    </source>
</evidence>
<dbReference type="PRINTS" id="PR00819">
    <property type="entry name" value="CBXCFQXSUPER"/>
</dbReference>
<feature type="domain" description="AAA+ ATPase" evidence="5">
    <location>
        <begin position="345"/>
        <end position="478"/>
    </location>
</feature>
<comment type="caution">
    <text evidence="6">The sequence shown here is derived from an EMBL/GenBank/DDBJ whole genome shotgun (WGS) entry which is preliminary data.</text>
</comment>
<organism evidence="6 7">
    <name type="scientific">Dactylosporangium darangshiense</name>
    <dbReference type="NCBI Taxonomy" id="579108"/>
    <lineage>
        <taxon>Bacteria</taxon>
        <taxon>Bacillati</taxon>
        <taxon>Actinomycetota</taxon>
        <taxon>Actinomycetes</taxon>
        <taxon>Micromonosporales</taxon>
        <taxon>Micromonosporaceae</taxon>
        <taxon>Dactylosporangium</taxon>
    </lineage>
</organism>
<dbReference type="PANTHER" id="PTHR43392:SF2">
    <property type="entry name" value="AAA-TYPE ATPASE FAMILY PROTEIN _ ANKYRIN REPEAT FAMILY PROTEIN"/>
    <property type="match status" value="1"/>
</dbReference>
<dbReference type="PANTHER" id="PTHR43392">
    <property type="entry name" value="AAA-TYPE ATPASE FAMILY PROTEIN / ANKYRIN REPEAT FAMILY PROTEIN"/>
    <property type="match status" value="1"/>
</dbReference>
<dbReference type="RefSeq" id="WP_345135471.1">
    <property type="nucleotide sequence ID" value="NZ_BAABAT010000031.1"/>
</dbReference>
<dbReference type="InterPro" id="IPR027417">
    <property type="entry name" value="P-loop_NTPase"/>
</dbReference>
<dbReference type="CDD" id="cd00009">
    <property type="entry name" value="AAA"/>
    <property type="match status" value="1"/>
</dbReference>
<proteinExistence type="inferred from homology"/>
<dbReference type="InterPro" id="IPR041627">
    <property type="entry name" value="AAA_lid_6"/>
</dbReference>